<dbReference type="Proteomes" id="UP001066276">
    <property type="component" value="Chromosome 2_1"/>
</dbReference>
<evidence type="ECO:0000313" key="3">
    <source>
        <dbReference type="Proteomes" id="UP001066276"/>
    </source>
</evidence>
<feature type="compositionally biased region" description="Basic and acidic residues" evidence="1">
    <location>
        <begin position="36"/>
        <end position="49"/>
    </location>
</feature>
<proteinExistence type="predicted"/>
<name>A0AAV7VP65_PLEWA</name>
<evidence type="ECO:0000313" key="2">
    <source>
        <dbReference type="EMBL" id="KAJ1202151.1"/>
    </source>
</evidence>
<feature type="region of interest" description="Disordered" evidence="1">
    <location>
        <begin position="1"/>
        <end position="70"/>
    </location>
</feature>
<sequence>MGAPVPSHIQTERETFPTPDPYSAMHPAGTGPRTSRPTDHNHTVLEIQDRNQLAEAESTASEQDPDPNTIALERQVILEVL</sequence>
<dbReference type="EMBL" id="JANPWB010000003">
    <property type="protein sequence ID" value="KAJ1202151.1"/>
    <property type="molecule type" value="Genomic_DNA"/>
</dbReference>
<protein>
    <submittedName>
        <fullName evidence="2">Uncharacterized protein</fullName>
    </submittedName>
</protein>
<comment type="caution">
    <text evidence="2">The sequence shown here is derived from an EMBL/GenBank/DDBJ whole genome shotgun (WGS) entry which is preliminary data.</text>
</comment>
<gene>
    <name evidence="2" type="ORF">NDU88_005952</name>
</gene>
<reference evidence="2" key="1">
    <citation type="journal article" date="2022" name="bioRxiv">
        <title>Sequencing and chromosome-scale assembly of the giantPleurodeles waltlgenome.</title>
        <authorList>
            <person name="Brown T."/>
            <person name="Elewa A."/>
            <person name="Iarovenko S."/>
            <person name="Subramanian E."/>
            <person name="Araus A.J."/>
            <person name="Petzold A."/>
            <person name="Susuki M."/>
            <person name="Suzuki K.-i.T."/>
            <person name="Hayashi T."/>
            <person name="Toyoda A."/>
            <person name="Oliveira C."/>
            <person name="Osipova E."/>
            <person name="Leigh N.D."/>
            <person name="Simon A."/>
            <person name="Yun M.H."/>
        </authorList>
    </citation>
    <scope>NUCLEOTIDE SEQUENCE</scope>
    <source>
        <strain evidence="2">20211129_DDA</strain>
        <tissue evidence="2">Liver</tissue>
    </source>
</reference>
<keyword evidence="3" id="KW-1185">Reference proteome</keyword>
<accession>A0AAV7VP65</accession>
<evidence type="ECO:0000256" key="1">
    <source>
        <dbReference type="SAM" id="MobiDB-lite"/>
    </source>
</evidence>
<dbReference type="AlphaFoldDB" id="A0AAV7VP65"/>
<organism evidence="2 3">
    <name type="scientific">Pleurodeles waltl</name>
    <name type="common">Iberian ribbed newt</name>
    <dbReference type="NCBI Taxonomy" id="8319"/>
    <lineage>
        <taxon>Eukaryota</taxon>
        <taxon>Metazoa</taxon>
        <taxon>Chordata</taxon>
        <taxon>Craniata</taxon>
        <taxon>Vertebrata</taxon>
        <taxon>Euteleostomi</taxon>
        <taxon>Amphibia</taxon>
        <taxon>Batrachia</taxon>
        <taxon>Caudata</taxon>
        <taxon>Salamandroidea</taxon>
        <taxon>Salamandridae</taxon>
        <taxon>Pleurodelinae</taxon>
        <taxon>Pleurodeles</taxon>
    </lineage>
</organism>